<keyword evidence="2" id="KW-1185">Reference proteome</keyword>
<evidence type="ECO:0000313" key="2">
    <source>
        <dbReference type="Proteomes" id="UP001341840"/>
    </source>
</evidence>
<accession>A0ABU6YDD8</accession>
<comment type="caution">
    <text evidence="1">The sequence shown here is derived from an EMBL/GenBank/DDBJ whole genome shotgun (WGS) entry which is preliminary data.</text>
</comment>
<proteinExistence type="predicted"/>
<gene>
    <name evidence="1" type="ORF">PIB30_035168</name>
</gene>
<organism evidence="1 2">
    <name type="scientific">Stylosanthes scabra</name>
    <dbReference type="NCBI Taxonomy" id="79078"/>
    <lineage>
        <taxon>Eukaryota</taxon>
        <taxon>Viridiplantae</taxon>
        <taxon>Streptophyta</taxon>
        <taxon>Embryophyta</taxon>
        <taxon>Tracheophyta</taxon>
        <taxon>Spermatophyta</taxon>
        <taxon>Magnoliopsida</taxon>
        <taxon>eudicotyledons</taxon>
        <taxon>Gunneridae</taxon>
        <taxon>Pentapetalae</taxon>
        <taxon>rosids</taxon>
        <taxon>fabids</taxon>
        <taxon>Fabales</taxon>
        <taxon>Fabaceae</taxon>
        <taxon>Papilionoideae</taxon>
        <taxon>50 kb inversion clade</taxon>
        <taxon>dalbergioids sensu lato</taxon>
        <taxon>Dalbergieae</taxon>
        <taxon>Pterocarpus clade</taxon>
        <taxon>Stylosanthes</taxon>
    </lineage>
</organism>
<dbReference type="EMBL" id="JASCZI010241822">
    <property type="protein sequence ID" value="MED6207365.1"/>
    <property type="molecule type" value="Genomic_DNA"/>
</dbReference>
<name>A0ABU6YDD8_9FABA</name>
<evidence type="ECO:0000313" key="1">
    <source>
        <dbReference type="EMBL" id="MED6207365.1"/>
    </source>
</evidence>
<sequence>MCASIREKQKERRVAVDLHAAAVVEPSPLMEKSRFVIVAAAGEKAPTSGRETETEEEKDGVAIALCFPSPPLLSSSPPLGPLPCCPFSVSHRRSSFAVLAARNDAIVAGTHCRS</sequence>
<protein>
    <submittedName>
        <fullName evidence="1">Uncharacterized protein</fullName>
    </submittedName>
</protein>
<reference evidence="1 2" key="1">
    <citation type="journal article" date="2023" name="Plants (Basel)">
        <title>Bridging the Gap: Combining Genomics and Transcriptomics Approaches to Understand Stylosanthes scabra, an Orphan Legume from the Brazilian Caatinga.</title>
        <authorList>
            <person name="Ferreira-Neto J.R.C."/>
            <person name="da Silva M.D."/>
            <person name="Binneck E."/>
            <person name="de Melo N.F."/>
            <person name="da Silva R.H."/>
            <person name="de Melo A.L.T.M."/>
            <person name="Pandolfi V."/>
            <person name="Bustamante F.O."/>
            <person name="Brasileiro-Vidal A.C."/>
            <person name="Benko-Iseppon A.M."/>
        </authorList>
    </citation>
    <scope>NUCLEOTIDE SEQUENCE [LARGE SCALE GENOMIC DNA]</scope>
    <source>
        <tissue evidence="1">Leaves</tissue>
    </source>
</reference>
<dbReference type="Proteomes" id="UP001341840">
    <property type="component" value="Unassembled WGS sequence"/>
</dbReference>